<sequence>MTEIGRDNKSDHHGAEIVGYRPRMGHENTFYFGSSEVVRSVPVVVWGTGNMGRAAIRSVDAHPELELTAVVVSSPAKVGRDAGDLAGLERALGVAATTDVDAALATLGGGGAVAYMASGDIRPDDAAADAARCLRGGAVVVTPALYALYDHRSAPPELSGPLREAAKEGGSALFASGVDPGWGNDVLPVLVSALAGTVDEVRCQEIFDYSTYDQPDSVRLLVGMGQPMDYEPPMVSTGVPTMVWGGQVRMIARALGVELDEIRETLQRRALESDVTNPMGLFEAGTQGALRFEVQGIVDGVPRIVVEHVTRIGPDCAPDWPRPADGGAGAHRVVIEGRPRIEVSLEATDEGGNRAAGGNATAANRLVNAIPWLTRAEPGLYDGLDVPLAPASGRIGRSTA</sequence>
<dbReference type="Gene3D" id="3.40.50.720">
    <property type="entry name" value="NAD(P)-binding Rossmann-like Domain"/>
    <property type="match status" value="1"/>
</dbReference>
<keyword evidence="2" id="KW-0560">Oxidoreductase</keyword>
<feature type="domain" description="2,4-diaminopentanoate dehydrogenase C-terminal" evidence="4">
    <location>
        <begin position="186"/>
        <end position="391"/>
    </location>
</feature>
<protein>
    <submittedName>
        <fullName evidence="5">Dihydrodipicolinate reductase</fullName>
    </submittedName>
</protein>
<keyword evidence="1" id="KW-0521">NADP</keyword>
<evidence type="ECO:0000259" key="4">
    <source>
        <dbReference type="Pfam" id="PF19328"/>
    </source>
</evidence>
<dbReference type="Pfam" id="PF19328">
    <property type="entry name" value="DAP_DH_C"/>
    <property type="match status" value="1"/>
</dbReference>
<dbReference type="InterPro" id="IPR000846">
    <property type="entry name" value="DapB_N"/>
</dbReference>
<gene>
    <name evidence="5" type="ORF">GCM10023349_31070</name>
</gene>
<dbReference type="Pfam" id="PF01113">
    <property type="entry name" value="DapB_N"/>
    <property type="match status" value="1"/>
</dbReference>
<reference evidence="6" key="1">
    <citation type="journal article" date="2019" name="Int. J. Syst. Evol. Microbiol.">
        <title>The Global Catalogue of Microorganisms (GCM) 10K type strain sequencing project: providing services to taxonomists for standard genome sequencing and annotation.</title>
        <authorList>
            <consortium name="The Broad Institute Genomics Platform"/>
            <consortium name="The Broad Institute Genome Sequencing Center for Infectious Disease"/>
            <person name="Wu L."/>
            <person name="Ma J."/>
        </authorList>
    </citation>
    <scope>NUCLEOTIDE SEQUENCE [LARGE SCALE GENOMIC DNA]</scope>
    <source>
        <strain evidence="6">JCM 18531</strain>
    </source>
</reference>
<dbReference type="Proteomes" id="UP001499974">
    <property type="component" value="Unassembled WGS sequence"/>
</dbReference>
<comment type="caution">
    <text evidence="5">The sequence shown here is derived from an EMBL/GenBank/DDBJ whole genome shotgun (WGS) entry which is preliminary data.</text>
</comment>
<evidence type="ECO:0000259" key="3">
    <source>
        <dbReference type="Pfam" id="PF01113"/>
    </source>
</evidence>
<accession>A0ABP8XNJ5</accession>
<dbReference type="EMBL" id="BAABKM010000002">
    <property type="protein sequence ID" value="GAA4709929.1"/>
    <property type="molecule type" value="Genomic_DNA"/>
</dbReference>
<proteinExistence type="predicted"/>
<dbReference type="SUPFAM" id="SSF51735">
    <property type="entry name" value="NAD(P)-binding Rossmann-fold domains"/>
    <property type="match status" value="1"/>
</dbReference>
<dbReference type="CDD" id="cd24146">
    <property type="entry name" value="nat-AmDH_N_like"/>
    <property type="match status" value="1"/>
</dbReference>
<name>A0ABP8XNJ5_9ACTN</name>
<dbReference type="InterPro" id="IPR036291">
    <property type="entry name" value="NAD(P)-bd_dom_sf"/>
</dbReference>
<keyword evidence="6" id="KW-1185">Reference proteome</keyword>
<dbReference type="InterPro" id="IPR045760">
    <property type="entry name" value="DAP_DH_C"/>
</dbReference>
<feature type="domain" description="Dihydrodipicolinate reductase N-terminal" evidence="3">
    <location>
        <begin position="42"/>
        <end position="105"/>
    </location>
</feature>
<organism evidence="5 6">
    <name type="scientific">Nocardioides conyzicola</name>
    <dbReference type="NCBI Taxonomy" id="1651781"/>
    <lineage>
        <taxon>Bacteria</taxon>
        <taxon>Bacillati</taxon>
        <taxon>Actinomycetota</taxon>
        <taxon>Actinomycetes</taxon>
        <taxon>Propionibacteriales</taxon>
        <taxon>Nocardioidaceae</taxon>
        <taxon>Nocardioides</taxon>
    </lineage>
</organism>
<evidence type="ECO:0000256" key="1">
    <source>
        <dbReference type="ARBA" id="ARBA00022857"/>
    </source>
</evidence>
<evidence type="ECO:0000313" key="5">
    <source>
        <dbReference type="EMBL" id="GAA4709929.1"/>
    </source>
</evidence>
<evidence type="ECO:0000256" key="2">
    <source>
        <dbReference type="ARBA" id="ARBA00023002"/>
    </source>
</evidence>
<evidence type="ECO:0000313" key="6">
    <source>
        <dbReference type="Proteomes" id="UP001499974"/>
    </source>
</evidence>